<dbReference type="OrthoDB" id="5839at2759"/>
<evidence type="ECO:0000256" key="2">
    <source>
        <dbReference type="ARBA" id="ARBA00022741"/>
    </source>
</evidence>
<feature type="non-terminal residue" evidence="6">
    <location>
        <position position="65"/>
    </location>
</feature>
<dbReference type="GO" id="GO:0005525">
    <property type="term" value="F:GTP binding"/>
    <property type="evidence" value="ECO:0007669"/>
    <property type="project" value="UniProtKB-KW"/>
</dbReference>
<evidence type="ECO:0000313" key="7">
    <source>
        <dbReference type="Proteomes" id="UP000054359"/>
    </source>
</evidence>
<evidence type="ECO:0000313" key="6">
    <source>
        <dbReference type="EMBL" id="KFM83536.1"/>
    </source>
</evidence>
<keyword evidence="7" id="KW-1185">Reference proteome</keyword>
<dbReference type="PANTHER" id="PTHR21231">
    <property type="entry name" value="XPA-BINDING PROTEIN 1-RELATED"/>
    <property type="match status" value="1"/>
</dbReference>
<dbReference type="GO" id="GO:0003924">
    <property type="term" value="F:GTPase activity"/>
    <property type="evidence" value="ECO:0007669"/>
    <property type="project" value="TreeGrafter"/>
</dbReference>
<accession>A0A087V1P7</accession>
<dbReference type="InterPro" id="IPR004130">
    <property type="entry name" value="Gpn"/>
</dbReference>
<dbReference type="EMBL" id="KL867474">
    <property type="protein sequence ID" value="KFM83536.1"/>
    <property type="molecule type" value="Genomic_DNA"/>
</dbReference>
<evidence type="ECO:0000256" key="5">
    <source>
        <dbReference type="RuleBase" id="RU365059"/>
    </source>
</evidence>
<comment type="subunit">
    <text evidence="5">Binds to RNA polymerase II (RNAPII).</text>
</comment>
<keyword evidence="2 5" id="KW-0547">Nucleotide-binding</keyword>
<reference evidence="6 7" key="1">
    <citation type="submission" date="2013-11" db="EMBL/GenBank/DDBJ databases">
        <title>Genome sequencing of Stegodyphus mimosarum.</title>
        <authorList>
            <person name="Bechsgaard J."/>
        </authorList>
    </citation>
    <scope>NUCLEOTIDE SEQUENCE [LARGE SCALE GENOMIC DNA]</scope>
</reference>
<evidence type="ECO:0000256" key="1">
    <source>
        <dbReference type="ARBA" id="ARBA00005290"/>
    </source>
</evidence>
<comment type="function">
    <text evidence="5">Small GTPase required for proper nuclear import of RNA polymerase II and III (RNAPII and RNAPIII). May act at an RNAP assembly step prior to nuclear import.</text>
</comment>
<dbReference type="Pfam" id="PF03029">
    <property type="entry name" value="ATP_bind_1"/>
    <property type="match status" value="1"/>
</dbReference>
<dbReference type="AlphaFoldDB" id="A0A087V1P7"/>
<name>A0A087V1P7_STEMI</name>
<comment type="similarity">
    <text evidence="1 5">Belongs to the GPN-loop GTPase family.</text>
</comment>
<dbReference type="Gene3D" id="3.40.50.300">
    <property type="entry name" value="P-loop containing nucleotide triphosphate hydrolases"/>
    <property type="match status" value="1"/>
</dbReference>
<evidence type="ECO:0000256" key="4">
    <source>
        <dbReference type="ARBA" id="ARBA00023134"/>
    </source>
</evidence>
<dbReference type="PANTHER" id="PTHR21231:SF7">
    <property type="entry name" value="GPN-LOOP GTPASE 3"/>
    <property type="match status" value="1"/>
</dbReference>
<proteinExistence type="inferred from homology"/>
<dbReference type="Proteomes" id="UP000054359">
    <property type="component" value="Unassembled WGS sequence"/>
</dbReference>
<evidence type="ECO:0000256" key="3">
    <source>
        <dbReference type="ARBA" id="ARBA00022801"/>
    </source>
</evidence>
<keyword evidence="4 5" id="KW-0342">GTP-binding</keyword>
<sequence length="65" mass="7380">MVEPSKFISGIMSALSAMVTLEIPHLNVLSKIDLLSKHSRKQLERYLDPDLHSLLQDEQSTCKWG</sequence>
<protein>
    <recommendedName>
        <fullName evidence="5">GPN-loop GTPase 3</fullName>
    </recommendedName>
</protein>
<dbReference type="STRING" id="407821.A0A087V1P7"/>
<gene>
    <name evidence="6" type="ORF">X975_10635</name>
</gene>
<organism evidence="6 7">
    <name type="scientific">Stegodyphus mimosarum</name>
    <name type="common">African social velvet spider</name>
    <dbReference type="NCBI Taxonomy" id="407821"/>
    <lineage>
        <taxon>Eukaryota</taxon>
        <taxon>Metazoa</taxon>
        <taxon>Ecdysozoa</taxon>
        <taxon>Arthropoda</taxon>
        <taxon>Chelicerata</taxon>
        <taxon>Arachnida</taxon>
        <taxon>Araneae</taxon>
        <taxon>Araneomorphae</taxon>
        <taxon>Entelegynae</taxon>
        <taxon>Eresoidea</taxon>
        <taxon>Eresidae</taxon>
        <taxon>Stegodyphus</taxon>
    </lineage>
</organism>
<keyword evidence="3 5" id="KW-0378">Hydrolase</keyword>
<dbReference type="InterPro" id="IPR027417">
    <property type="entry name" value="P-loop_NTPase"/>
</dbReference>